<evidence type="ECO:0000256" key="3">
    <source>
        <dbReference type="ARBA" id="ARBA00022692"/>
    </source>
</evidence>
<evidence type="ECO:0000256" key="6">
    <source>
        <dbReference type="SAM" id="Phobius"/>
    </source>
</evidence>
<dbReference type="Pfam" id="PF01679">
    <property type="entry name" value="Pmp3"/>
    <property type="match status" value="1"/>
</dbReference>
<organism evidence="7 8">
    <name type="scientific">Exophiala sideris</name>
    <dbReference type="NCBI Taxonomy" id="1016849"/>
    <lineage>
        <taxon>Eukaryota</taxon>
        <taxon>Fungi</taxon>
        <taxon>Dikarya</taxon>
        <taxon>Ascomycota</taxon>
        <taxon>Pezizomycotina</taxon>
        <taxon>Eurotiomycetes</taxon>
        <taxon>Chaetothyriomycetidae</taxon>
        <taxon>Chaetothyriales</taxon>
        <taxon>Herpotrichiellaceae</taxon>
        <taxon>Exophiala</taxon>
    </lineage>
</organism>
<dbReference type="GO" id="GO:0016020">
    <property type="term" value="C:membrane"/>
    <property type="evidence" value="ECO:0007669"/>
    <property type="project" value="UniProtKB-SubCell"/>
</dbReference>
<dbReference type="PANTHER" id="PTHR21659:SF42">
    <property type="entry name" value="UPF0057 MEMBRANE PROTEIN ZK632.10-RELATED"/>
    <property type="match status" value="1"/>
</dbReference>
<keyword evidence="5 6" id="KW-0472">Membrane</keyword>
<accession>A0A0D1XDV5</accession>
<gene>
    <name evidence="7" type="ORF">PV11_01796</name>
</gene>
<dbReference type="HOGENOM" id="CLU_107649_1_0_1"/>
<dbReference type="OrthoDB" id="2152119at2759"/>
<dbReference type="PANTHER" id="PTHR21659">
    <property type="entry name" value="HYDROPHOBIC PROTEIN RCI2 LOW TEMPERATURE AND SALT RESPONSIVE PROTEIN LTI6 -RELATED"/>
    <property type="match status" value="1"/>
</dbReference>
<sequence length="93" mass="10136">MADATSALLVILITILLPPVGVFMVAGCGADLFINICLTLLGYIPGHIHAFYLEYVYFDRRERARHGQLTGRAAPGVYSDRVQNGGFQGYGTM</sequence>
<dbReference type="AlphaFoldDB" id="A0A0D1XDV5"/>
<comment type="subcellular location">
    <subcellularLocation>
        <location evidence="1">Membrane</location>
    </subcellularLocation>
</comment>
<reference evidence="7 8" key="1">
    <citation type="submission" date="2015-01" db="EMBL/GenBank/DDBJ databases">
        <title>The Genome Sequence of Exophiala sideris CBS121828.</title>
        <authorList>
            <consortium name="The Broad Institute Genomics Platform"/>
            <person name="Cuomo C."/>
            <person name="de Hoog S."/>
            <person name="Gorbushina A."/>
            <person name="Stielow B."/>
            <person name="Teixiera M."/>
            <person name="Abouelleil A."/>
            <person name="Chapman S.B."/>
            <person name="Priest M."/>
            <person name="Young S.K."/>
            <person name="Wortman J."/>
            <person name="Nusbaum C."/>
            <person name="Birren B."/>
        </authorList>
    </citation>
    <scope>NUCLEOTIDE SEQUENCE [LARGE SCALE GENOMIC DNA]</scope>
    <source>
        <strain evidence="7 8">CBS 121828</strain>
    </source>
</reference>
<proteinExistence type="inferred from homology"/>
<feature type="transmembrane region" description="Helical" evidence="6">
    <location>
        <begin position="7"/>
        <end position="26"/>
    </location>
</feature>
<evidence type="ECO:0000313" key="8">
    <source>
        <dbReference type="Proteomes" id="UP000053599"/>
    </source>
</evidence>
<evidence type="ECO:0008006" key="9">
    <source>
        <dbReference type="Google" id="ProtNLM"/>
    </source>
</evidence>
<evidence type="ECO:0000256" key="5">
    <source>
        <dbReference type="ARBA" id="ARBA00023136"/>
    </source>
</evidence>
<dbReference type="PROSITE" id="PS01309">
    <property type="entry name" value="UPF0057"/>
    <property type="match status" value="1"/>
</dbReference>
<comment type="similarity">
    <text evidence="2">Belongs to the UPF0057 (PMP3) family.</text>
</comment>
<evidence type="ECO:0000313" key="7">
    <source>
        <dbReference type="EMBL" id="KIV86166.1"/>
    </source>
</evidence>
<protein>
    <recommendedName>
        <fullName evidence="9">Plasma membrane proteolipid 3</fullName>
    </recommendedName>
</protein>
<keyword evidence="4 6" id="KW-1133">Transmembrane helix</keyword>
<dbReference type="InterPro" id="IPR000612">
    <property type="entry name" value="PMP3"/>
</dbReference>
<dbReference type="EMBL" id="KN846951">
    <property type="protein sequence ID" value="KIV86166.1"/>
    <property type="molecule type" value="Genomic_DNA"/>
</dbReference>
<name>A0A0D1XDV5_9EURO</name>
<keyword evidence="3 6" id="KW-0812">Transmembrane</keyword>
<evidence type="ECO:0000256" key="4">
    <source>
        <dbReference type="ARBA" id="ARBA00022989"/>
    </source>
</evidence>
<evidence type="ECO:0000256" key="2">
    <source>
        <dbReference type="ARBA" id="ARBA00009530"/>
    </source>
</evidence>
<dbReference type="Proteomes" id="UP000053599">
    <property type="component" value="Unassembled WGS sequence"/>
</dbReference>
<feature type="transmembrane region" description="Helical" evidence="6">
    <location>
        <begin position="32"/>
        <end position="53"/>
    </location>
</feature>
<evidence type="ECO:0000256" key="1">
    <source>
        <dbReference type="ARBA" id="ARBA00004370"/>
    </source>
</evidence>